<dbReference type="AlphaFoldDB" id="A0AAD1WW92"/>
<dbReference type="Proteomes" id="UP001295444">
    <property type="component" value="Chromosome 12"/>
</dbReference>
<name>A0AAD1WW92_PELCU</name>
<dbReference type="EMBL" id="OW240923">
    <property type="protein sequence ID" value="CAH2324916.1"/>
    <property type="molecule type" value="Genomic_DNA"/>
</dbReference>
<accession>A0AAD1WW92</accession>
<sequence>MWHLIIQRDIAYIELYKLQRTLISHEIRKDSDLSSITPFFSKQKTDINITNPAIKTFIQAIKGDITNIVQHSPQHRHNLTKSERTALKDLQKDSQIVIRPVDKGGVVVIQMYQNYKHEILKQLEDRNTYRRLTYDPVSQFQKRIDEHIQMGLQLGVIDFKTAK</sequence>
<protein>
    <submittedName>
        <fullName evidence="1">Uncharacterized protein</fullName>
    </submittedName>
</protein>
<evidence type="ECO:0000313" key="1">
    <source>
        <dbReference type="EMBL" id="CAH2324916.1"/>
    </source>
</evidence>
<evidence type="ECO:0000313" key="2">
    <source>
        <dbReference type="Proteomes" id="UP001295444"/>
    </source>
</evidence>
<organism evidence="1 2">
    <name type="scientific">Pelobates cultripes</name>
    <name type="common">Western spadefoot toad</name>
    <dbReference type="NCBI Taxonomy" id="61616"/>
    <lineage>
        <taxon>Eukaryota</taxon>
        <taxon>Metazoa</taxon>
        <taxon>Chordata</taxon>
        <taxon>Craniata</taxon>
        <taxon>Vertebrata</taxon>
        <taxon>Euteleostomi</taxon>
        <taxon>Amphibia</taxon>
        <taxon>Batrachia</taxon>
        <taxon>Anura</taxon>
        <taxon>Pelobatoidea</taxon>
        <taxon>Pelobatidae</taxon>
        <taxon>Pelobates</taxon>
    </lineage>
</organism>
<proteinExistence type="predicted"/>
<gene>
    <name evidence="1" type="ORF">PECUL_23A047495</name>
</gene>
<keyword evidence="2" id="KW-1185">Reference proteome</keyword>
<reference evidence="1" key="1">
    <citation type="submission" date="2022-03" db="EMBL/GenBank/DDBJ databases">
        <authorList>
            <person name="Alioto T."/>
            <person name="Alioto T."/>
            <person name="Gomez Garrido J."/>
        </authorList>
    </citation>
    <scope>NUCLEOTIDE SEQUENCE</scope>
</reference>